<dbReference type="Pfam" id="PF00135">
    <property type="entry name" value="COesterase"/>
    <property type="match status" value="1"/>
</dbReference>
<comment type="similarity">
    <text evidence="1">Belongs to the type-B carboxylesterase/lipase family.</text>
</comment>
<proteinExistence type="inferred from homology"/>
<dbReference type="InterPro" id="IPR002018">
    <property type="entry name" value="CarbesteraseB"/>
</dbReference>
<dbReference type="PANTHER" id="PTHR43903">
    <property type="entry name" value="NEUROLIGIN"/>
    <property type="match status" value="1"/>
</dbReference>
<dbReference type="OrthoDB" id="3200163at2759"/>
<sequence length="255" mass="27392">MPDQSQNDQNATRNRLSFHRLMSLKYFDSNLYLTIFAHCFLPNFLCTIVSGSTTRKSPVLVFIHGESYEWNSGNPYDASVLASYGGVVVVTVNYRLGILGFLNANSDPNMLSPSNYGLMDIIAALHWLQENAAAFGGDPGSVTLMGHGTGAACVQLLLMSPAVPEGLLFRRAVLMSGSALSPGSLVGDPLGYAHAVARHVNCSTELPGPYLLACLRERPLHALLTVPLDPPDFTWAFGPSVDGVVPCVQSKHSSL</sequence>
<dbReference type="RefSeq" id="XP_034232920.1">
    <property type="nucleotide sequence ID" value="XM_034377029.1"/>
</dbReference>
<keyword evidence="3" id="KW-1133">Transmembrane helix</keyword>
<organism evidence="6">
    <name type="scientific">Thrips palmi</name>
    <name type="common">Melon thrips</name>
    <dbReference type="NCBI Taxonomy" id="161013"/>
    <lineage>
        <taxon>Eukaryota</taxon>
        <taxon>Metazoa</taxon>
        <taxon>Ecdysozoa</taxon>
        <taxon>Arthropoda</taxon>
        <taxon>Hexapoda</taxon>
        <taxon>Insecta</taxon>
        <taxon>Pterygota</taxon>
        <taxon>Neoptera</taxon>
        <taxon>Paraneoptera</taxon>
        <taxon>Thysanoptera</taxon>
        <taxon>Terebrantia</taxon>
        <taxon>Thripoidea</taxon>
        <taxon>Thripidae</taxon>
        <taxon>Thrips</taxon>
    </lineage>
</organism>
<protein>
    <submittedName>
        <fullName evidence="6">Neuroligin-2-like</fullName>
    </submittedName>
</protein>
<keyword evidence="3" id="KW-0472">Membrane</keyword>
<feature type="transmembrane region" description="Helical" evidence="3">
    <location>
        <begin position="31"/>
        <end position="50"/>
    </location>
</feature>
<dbReference type="Gene3D" id="3.40.50.1820">
    <property type="entry name" value="alpha/beta hydrolase"/>
    <property type="match status" value="1"/>
</dbReference>
<dbReference type="SUPFAM" id="SSF53474">
    <property type="entry name" value="alpha/beta-Hydrolases"/>
    <property type="match status" value="1"/>
</dbReference>
<dbReference type="Proteomes" id="UP000515158">
    <property type="component" value="Unplaced"/>
</dbReference>
<evidence type="ECO:0000256" key="2">
    <source>
        <dbReference type="ARBA" id="ARBA00023180"/>
    </source>
</evidence>
<dbReference type="InParanoid" id="A0A6P8Y8E6"/>
<dbReference type="GeneID" id="117640509"/>
<evidence type="ECO:0000256" key="1">
    <source>
        <dbReference type="ARBA" id="ARBA00005964"/>
    </source>
</evidence>
<name>A0A6P8Y8E6_THRPL</name>
<evidence type="ECO:0000313" key="6">
    <source>
        <dbReference type="RefSeq" id="XP_034232920.1"/>
    </source>
</evidence>
<gene>
    <name evidence="6" type="primary">LOC117640509</name>
</gene>
<evidence type="ECO:0000259" key="4">
    <source>
        <dbReference type="Pfam" id="PF00135"/>
    </source>
</evidence>
<accession>A0A6P8Y8E6</accession>
<dbReference type="InterPro" id="IPR029058">
    <property type="entry name" value="AB_hydrolase_fold"/>
</dbReference>
<keyword evidence="2" id="KW-0325">Glycoprotein</keyword>
<dbReference type="AlphaFoldDB" id="A0A6P8Y8E6"/>
<dbReference type="KEGG" id="tpal:117640509"/>
<keyword evidence="3" id="KW-0812">Transmembrane</keyword>
<dbReference type="InterPro" id="IPR051093">
    <property type="entry name" value="Neuroligin/BSAL"/>
</dbReference>
<keyword evidence="5" id="KW-1185">Reference proteome</keyword>
<evidence type="ECO:0000256" key="3">
    <source>
        <dbReference type="SAM" id="Phobius"/>
    </source>
</evidence>
<feature type="domain" description="Carboxylesterase type B" evidence="4">
    <location>
        <begin position="28"/>
        <end position="245"/>
    </location>
</feature>
<evidence type="ECO:0000313" key="5">
    <source>
        <dbReference type="Proteomes" id="UP000515158"/>
    </source>
</evidence>
<reference evidence="6" key="1">
    <citation type="submission" date="2025-08" db="UniProtKB">
        <authorList>
            <consortium name="RefSeq"/>
        </authorList>
    </citation>
    <scope>IDENTIFICATION</scope>
    <source>
        <tissue evidence="6">Total insect</tissue>
    </source>
</reference>